<dbReference type="InterPro" id="IPR036589">
    <property type="entry name" value="HCY_dom_sf"/>
</dbReference>
<dbReference type="Pfam" id="PF02574">
    <property type="entry name" value="S-methyl_trans"/>
    <property type="match status" value="1"/>
</dbReference>
<dbReference type="InterPro" id="IPR051486">
    <property type="entry name" value="Hcy_S-methyltransferase"/>
</dbReference>
<protein>
    <recommendedName>
        <fullName evidence="5">EKC/KEOPS complex subunit BUD32</fullName>
        <ecNumber evidence="3">2.7.11.1</ecNumber>
    </recommendedName>
    <alternativeName>
        <fullName evidence="10 11">Atypical Serine/threonine protein kinase BUD32</fullName>
    </alternativeName>
    <alternativeName>
        <fullName evidence="4">EKC/KEOPS complex subunit bud32</fullName>
    </alternativeName>
</protein>
<dbReference type="PROSITE" id="PS00109">
    <property type="entry name" value="PROTEIN_KINASE_TYR"/>
    <property type="match status" value="1"/>
</dbReference>
<dbReference type="PROSITE" id="PS50970">
    <property type="entry name" value="HCY"/>
    <property type="match status" value="1"/>
</dbReference>
<comment type="function">
    <text evidence="1">Component of the EKC/KEOPS complex that is required for the formation of a threonylcarbamoyl group on adenosine at position 37 (t(6)A37) in tRNAs that read codons beginning with adenine. The complex is probably involved in the transfer of the threonylcarbamoyl moiety of threonylcarbamoyl-AMP (TC-AMP) to the N6 group of A37. BUD32 has ATPase activity in the context of the EKC/KEOPS complex and likely plays a supporting role to the catalytic subunit KAE1. The EKC/KEOPS complex also promotes both telomere uncapping and telomere elongation. The complex is required for efficient recruitment of transcriptional coactivators.</text>
</comment>
<comment type="caution">
    <text evidence="14">Lacks conserved residue(s) required for the propagation of feature annotation.</text>
</comment>
<evidence type="ECO:0000256" key="7">
    <source>
        <dbReference type="ARBA" id="ARBA00022679"/>
    </source>
</evidence>
<feature type="domain" description="Hcy-binding" evidence="16">
    <location>
        <begin position="1"/>
        <end position="337"/>
    </location>
</feature>
<comment type="catalytic activity">
    <reaction evidence="13">
        <text>L-seryl-[protein] + ATP = O-phospho-L-seryl-[protein] + ADP + H(+)</text>
        <dbReference type="Rhea" id="RHEA:17989"/>
        <dbReference type="Rhea" id="RHEA-COMP:9863"/>
        <dbReference type="Rhea" id="RHEA-COMP:11604"/>
        <dbReference type="ChEBI" id="CHEBI:15378"/>
        <dbReference type="ChEBI" id="CHEBI:29999"/>
        <dbReference type="ChEBI" id="CHEBI:30616"/>
        <dbReference type="ChEBI" id="CHEBI:83421"/>
        <dbReference type="ChEBI" id="CHEBI:456216"/>
        <dbReference type="EC" id="2.7.11.1"/>
    </reaction>
</comment>
<dbReference type="PROSITE" id="PS50011">
    <property type="entry name" value="PROTEIN_KINASE_DOM"/>
    <property type="match status" value="1"/>
</dbReference>
<dbReference type="Gene3D" id="3.20.20.330">
    <property type="entry name" value="Homocysteine-binding-like domain"/>
    <property type="match status" value="1"/>
</dbReference>
<accession>A0A9P8M558</accession>
<evidence type="ECO:0000259" key="15">
    <source>
        <dbReference type="PROSITE" id="PS50011"/>
    </source>
</evidence>
<name>A0A9P8M558_9HYPO</name>
<dbReference type="InterPro" id="IPR003726">
    <property type="entry name" value="HCY_dom"/>
</dbReference>
<evidence type="ECO:0000313" key="18">
    <source>
        <dbReference type="Proteomes" id="UP000764110"/>
    </source>
</evidence>
<dbReference type="InterPro" id="IPR011009">
    <property type="entry name" value="Kinase-like_dom_sf"/>
</dbReference>
<comment type="subunit">
    <text evidence="2">Component of the EKC/KEOPS complex composed of at least BUD32, CGI121, GON7, KAE1 and PCC1; the whole complex dimerizes.</text>
</comment>
<feature type="domain" description="Protein kinase" evidence="15">
    <location>
        <begin position="417"/>
        <end position="806"/>
    </location>
</feature>
<organism evidence="17 18">
    <name type="scientific">Metarhizium humberi</name>
    <dbReference type="NCBI Taxonomy" id="2596975"/>
    <lineage>
        <taxon>Eukaryota</taxon>
        <taxon>Fungi</taxon>
        <taxon>Dikarya</taxon>
        <taxon>Ascomycota</taxon>
        <taxon>Pezizomycotina</taxon>
        <taxon>Sordariomycetes</taxon>
        <taxon>Hypocreomycetidae</taxon>
        <taxon>Hypocreales</taxon>
        <taxon>Clavicipitaceae</taxon>
        <taxon>Metarhizium</taxon>
    </lineage>
</organism>
<keyword evidence="7" id="KW-0808">Transferase</keyword>
<evidence type="ECO:0000256" key="3">
    <source>
        <dbReference type="ARBA" id="ARBA00012513"/>
    </source>
</evidence>
<evidence type="ECO:0000256" key="2">
    <source>
        <dbReference type="ARBA" id="ARBA00011534"/>
    </source>
</evidence>
<dbReference type="SUPFAM" id="SSF82282">
    <property type="entry name" value="Homocysteine S-methyltransferase"/>
    <property type="match status" value="1"/>
</dbReference>
<keyword evidence="8" id="KW-0479">Metal-binding</keyword>
<dbReference type="InterPro" id="IPR008266">
    <property type="entry name" value="Tyr_kinase_AS"/>
</dbReference>
<reference evidence="17 18" key="1">
    <citation type="submission" date="2020-07" db="EMBL/GenBank/DDBJ databases">
        <title>Metarhizium humberi genome.</title>
        <authorList>
            <person name="Lysoe E."/>
        </authorList>
    </citation>
    <scope>NUCLEOTIDE SEQUENCE [LARGE SCALE GENOMIC DNA]</scope>
    <source>
        <strain evidence="17 18">ESALQ1638</strain>
    </source>
</reference>
<keyword evidence="18" id="KW-1185">Reference proteome</keyword>
<dbReference type="GO" id="GO:0033528">
    <property type="term" value="P:S-methylmethionine cycle"/>
    <property type="evidence" value="ECO:0007669"/>
    <property type="project" value="TreeGrafter"/>
</dbReference>
<evidence type="ECO:0000259" key="16">
    <source>
        <dbReference type="PROSITE" id="PS50970"/>
    </source>
</evidence>
<evidence type="ECO:0000256" key="4">
    <source>
        <dbReference type="ARBA" id="ARBA00013948"/>
    </source>
</evidence>
<dbReference type="GO" id="GO:0046872">
    <property type="term" value="F:metal ion binding"/>
    <property type="evidence" value="ECO:0007669"/>
    <property type="project" value="UniProtKB-KW"/>
</dbReference>
<dbReference type="Gene3D" id="1.10.510.10">
    <property type="entry name" value="Transferase(Phosphotransferase) domain 1"/>
    <property type="match status" value="1"/>
</dbReference>
<dbReference type="InterPro" id="IPR000719">
    <property type="entry name" value="Prot_kinase_dom"/>
</dbReference>
<evidence type="ECO:0000256" key="12">
    <source>
        <dbReference type="ARBA" id="ARBA00047899"/>
    </source>
</evidence>
<dbReference type="EMBL" id="JACEFI010000019">
    <property type="protein sequence ID" value="KAH0593712.1"/>
    <property type="molecule type" value="Genomic_DNA"/>
</dbReference>
<evidence type="ECO:0000256" key="11">
    <source>
        <dbReference type="ARBA" id="ARBA00033194"/>
    </source>
</evidence>
<comment type="catalytic activity">
    <reaction evidence="12">
        <text>L-threonyl-[protein] + ATP = O-phospho-L-threonyl-[protein] + ADP + H(+)</text>
        <dbReference type="Rhea" id="RHEA:46608"/>
        <dbReference type="Rhea" id="RHEA-COMP:11060"/>
        <dbReference type="Rhea" id="RHEA-COMP:11605"/>
        <dbReference type="ChEBI" id="CHEBI:15378"/>
        <dbReference type="ChEBI" id="CHEBI:30013"/>
        <dbReference type="ChEBI" id="CHEBI:30616"/>
        <dbReference type="ChEBI" id="CHEBI:61977"/>
        <dbReference type="ChEBI" id="CHEBI:456216"/>
        <dbReference type="EC" id="2.7.11.1"/>
    </reaction>
</comment>
<proteinExistence type="predicted"/>
<comment type="caution">
    <text evidence="17">The sequence shown here is derived from an EMBL/GenBank/DDBJ whole genome shotgun (WGS) entry which is preliminary data.</text>
</comment>
<evidence type="ECO:0000256" key="14">
    <source>
        <dbReference type="PROSITE-ProRule" id="PRU00333"/>
    </source>
</evidence>
<evidence type="ECO:0000256" key="6">
    <source>
        <dbReference type="ARBA" id="ARBA00022603"/>
    </source>
</evidence>
<evidence type="ECO:0000256" key="5">
    <source>
        <dbReference type="ARBA" id="ARBA00019973"/>
    </source>
</evidence>
<dbReference type="GO" id="GO:0032259">
    <property type="term" value="P:methylation"/>
    <property type="evidence" value="ECO:0007669"/>
    <property type="project" value="UniProtKB-KW"/>
</dbReference>
<dbReference type="GO" id="GO:0004674">
    <property type="term" value="F:protein serine/threonine kinase activity"/>
    <property type="evidence" value="ECO:0007669"/>
    <property type="project" value="UniProtKB-EC"/>
</dbReference>
<dbReference type="GO" id="GO:0009086">
    <property type="term" value="P:methionine biosynthetic process"/>
    <property type="evidence" value="ECO:0007669"/>
    <property type="project" value="TreeGrafter"/>
</dbReference>
<sequence>MKRILILDGGLGTSLEQNYNTKFNPSTPLWSSDLLVSDPTTLLQCQSDFAAVPVDILLTATYQVSIAGFAGTKTPQFPHGISPLDIPPFLETAVAVAENATRAHHGSVALSLGPYGACMIPSQEYSGEYDDAHNSQEALREWHRERMQLFGRVRGLASRIGYISMETIPRADEIAAMRAALDRVPELAGVPFWMSCLYPGDGPCLPSGEAPETALRAMFDSRVAKAVPWGVGINCTKVWKLTSLLKRYESVMDMLVQDGTLLEWPALVLYPDGTNGEVYNTVTQVWEVPGDGRDVSRVPWEEQLAEVVSILASGPSTVDLGPNTQVRYEKPEITQIVFISPRPQLTSPLLSVKAYGMIEPRYRLWVGSGNLVPGAFGPFTWFITDFDQRRHFSVTYAPKVPVENREETEDICIEELKKHLDNLGDGVFGFRFSEPDGPITTSTELKDDATIYVNDPALSSLGLSFPVKTIYLGSLTELDRLAPLVDKVSYHDTHGAKTTAAFKYWFMANGMSRIWYELNDWCRLPRDHPHIVPFDSVVLSDVTGRIVGFTSRFVPGGTLHENNATTRPFRLCWFRQLLSVVDDLNYKYGVMHQDIAARNLLINEDDNLQIFDFNYAISIAEYYTPEHDDIKGVIFTLYEIITLDEHFRDVPHKDQDAEALLQMEWSKHPDPPEAKALRTKGHMAQLATFIRVAAGAEGTLRAQWGTDGERDAPYCCLVPERAGQNGRAVLELGEAGELSTGGGAVTRRFGWQPPGWCGDEREWDRLWFCRHMCGSMRKDGCNGKMGRLNFKEERKVCGMCLWLLPV</sequence>
<evidence type="ECO:0000313" key="17">
    <source>
        <dbReference type="EMBL" id="KAH0593712.1"/>
    </source>
</evidence>
<gene>
    <name evidence="17" type="ORF">MHUMG1_08463</name>
</gene>
<keyword evidence="9" id="KW-0862">Zinc</keyword>
<dbReference type="SUPFAM" id="SSF56112">
    <property type="entry name" value="Protein kinase-like (PK-like)"/>
    <property type="match status" value="1"/>
</dbReference>
<dbReference type="GO" id="GO:0008898">
    <property type="term" value="F:S-adenosylmethionine-homocysteine S-methyltransferase activity"/>
    <property type="evidence" value="ECO:0007669"/>
    <property type="project" value="TreeGrafter"/>
</dbReference>
<dbReference type="EC" id="2.7.11.1" evidence="3"/>
<dbReference type="PANTHER" id="PTHR46015:SF1">
    <property type="entry name" value="HOMOCYSTEINE S-METHYLTRANSFERASE-LIKE ISOFORM 1"/>
    <property type="match status" value="1"/>
</dbReference>
<dbReference type="PANTHER" id="PTHR46015">
    <property type="entry name" value="ZGC:172121"/>
    <property type="match status" value="1"/>
</dbReference>
<dbReference type="Proteomes" id="UP000764110">
    <property type="component" value="Unassembled WGS sequence"/>
</dbReference>
<evidence type="ECO:0000256" key="10">
    <source>
        <dbReference type="ARBA" id="ARBA00030980"/>
    </source>
</evidence>
<evidence type="ECO:0000256" key="9">
    <source>
        <dbReference type="ARBA" id="ARBA00022833"/>
    </source>
</evidence>
<evidence type="ECO:0000256" key="8">
    <source>
        <dbReference type="ARBA" id="ARBA00022723"/>
    </source>
</evidence>
<keyword evidence="6" id="KW-0489">Methyltransferase</keyword>
<dbReference type="AlphaFoldDB" id="A0A9P8M558"/>
<evidence type="ECO:0000256" key="1">
    <source>
        <dbReference type="ARBA" id="ARBA00003747"/>
    </source>
</evidence>
<evidence type="ECO:0000256" key="13">
    <source>
        <dbReference type="ARBA" id="ARBA00048679"/>
    </source>
</evidence>
<dbReference type="GO" id="GO:0005524">
    <property type="term" value="F:ATP binding"/>
    <property type="evidence" value="ECO:0007669"/>
    <property type="project" value="InterPro"/>
</dbReference>